<dbReference type="EMBL" id="AXZF01000078">
    <property type="protein sequence ID" value="ERT68154.1"/>
    <property type="molecule type" value="Genomic_DNA"/>
</dbReference>
<comment type="caution">
    <text evidence="20">The sequence shown here is derived from an EMBL/GenBank/DDBJ whole genome shotgun (WGS) entry which is preliminary data.</text>
</comment>
<dbReference type="Pfam" id="PF00122">
    <property type="entry name" value="E1-E2_ATPase"/>
    <property type="match status" value="1"/>
</dbReference>
<dbReference type="InterPro" id="IPR006415">
    <property type="entry name" value="P-type_ATPase_IIIB"/>
</dbReference>
<dbReference type="GO" id="GO:0005886">
    <property type="term" value="C:plasma membrane"/>
    <property type="evidence" value="ECO:0007669"/>
    <property type="project" value="UniProtKB-SubCell"/>
</dbReference>
<evidence type="ECO:0000256" key="15">
    <source>
        <dbReference type="ARBA" id="ARBA00023136"/>
    </source>
</evidence>
<evidence type="ECO:0000256" key="16">
    <source>
        <dbReference type="ARBA" id="ARBA00029806"/>
    </source>
</evidence>
<dbReference type="GO" id="GO:0016887">
    <property type="term" value="F:ATP hydrolysis activity"/>
    <property type="evidence" value="ECO:0007669"/>
    <property type="project" value="InterPro"/>
</dbReference>
<feature type="transmembrane region" description="Helical" evidence="18">
    <location>
        <begin position="256"/>
        <end position="278"/>
    </location>
</feature>
<evidence type="ECO:0000256" key="7">
    <source>
        <dbReference type="ARBA" id="ARBA00022519"/>
    </source>
</evidence>
<dbReference type="InterPro" id="IPR006068">
    <property type="entry name" value="ATPase_P-typ_cation-transptr_C"/>
</dbReference>
<dbReference type="InterPro" id="IPR036412">
    <property type="entry name" value="HAD-like_sf"/>
</dbReference>
<comment type="similarity">
    <text evidence="3">Belongs to the cation transport ATPase (P-type) (TC 3.A.3) family. Type IIIB subfamily.</text>
</comment>
<feature type="transmembrane region" description="Helical" evidence="18">
    <location>
        <begin position="290"/>
        <end position="314"/>
    </location>
</feature>
<evidence type="ECO:0000256" key="12">
    <source>
        <dbReference type="ARBA" id="ARBA00022842"/>
    </source>
</evidence>
<dbReference type="PATRIC" id="fig|1319815.3.peg.1883"/>
<dbReference type="GO" id="GO:0005524">
    <property type="term" value="F:ATP binding"/>
    <property type="evidence" value="ECO:0007669"/>
    <property type="project" value="UniProtKB-KW"/>
</dbReference>
<dbReference type="Pfam" id="PF13246">
    <property type="entry name" value="Cation_ATPase"/>
    <property type="match status" value="1"/>
</dbReference>
<keyword evidence="11" id="KW-0067">ATP-binding</keyword>
<evidence type="ECO:0000256" key="4">
    <source>
        <dbReference type="ARBA" id="ARBA00012786"/>
    </source>
</evidence>
<dbReference type="InterPro" id="IPR001757">
    <property type="entry name" value="P_typ_ATPase"/>
</dbReference>
<comment type="subcellular location">
    <subcellularLocation>
        <location evidence="2">Cell inner membrane</location>
        <topology evidence="2">Multi-pass membrane protein</topology>
    </subcellularLocation>
</comment>
<dbReference type="SMART" id="SM00831">
    <property type="entry name" value="Cation_ATPase_N"/>
    <property type="match status" value="1"/>
</dbReference>
<name>U7VAM2_9FUSO</name>
<proteinExistence type="inferred from homology"/>
<keyword evidence="9 18" id="KW-0812">Transmembrane</keyword>
<dbReference type="InterPro" id="IPR059000">
    <property type="entry name" value="ATPase_P-type_domA"/>
</dbReference>
<dbReference type="SFLD" id="SFLDF00027">
    <property type="entry name" value="p-type_atpase"/>
    <property type="match status" value="1"/>
</dbReference>
<dbReference type="InterPro" id="IPR018303">
    <property type="entry name" value="ATPase_P-typ_P_site"/>
</dbReference>
<evidence type="ECO:0000256" key="5">
    <source>
        <dbReference type="ARBA" id="ARBA00013555"/>
    </source>
</evidence>
<keyword evidence="10" id="KW-0547">Nucleotide-binding</keyword>
<dbReference type="HOGENOM" id="CLU_002360_6_3_0"/>
<dbReference type="GO" id="GO:0015444">
    <property type="term" value="F:P-type magnesium transporter activity"/>
    <property type="evidence" value="ECO:0007669"/>
    <property type="project" value="UniProtKB-EC"/>
</dbReference>
<dbReference type="CDD" id="cd02077">
    <property type="entry name" value="P-type_ATPase_Mg"/>
    <property type="match status" value="1"/>
</dbReference>
<dbReference type="PROSITE" id="PS00154">
    <property type="entry name" value="ATPASE_E1_E2"/>
    <property type="match status" value="1"/>
</dbReference>
<evidence type="ECO:0000256" key="2">
    <source>
        <dbReference type="ARBA" id="ARBA00004429"/>
    </source>
</evidence>
<comment type="function">
    <text evidence="1">Mediates magnesium influx to the cytosol.</text>
</comment>
<gene>
    <name evidence="20" type="ORF">HMPREF0202_01950</name>
</gene>
<keyword evidence="15 18" id="KW-0472">Membrane</keyword>
<dbReference type="InterPro" id="IPR008250">
    <property type="entry name" value="ATPase_P-typ_transduc_dom_A_sf"/>
</dbReference>
<evidence type="ECO:0000256" key="8">
    <source>
        <dbReference type="ARBA" id="ARBA00022553"/>
    </source>
</evidence>
<dbReference type="eggNOG" id="COG0474">
    <property type="taxonomic scope" value="Bacteria"/>
</dbReference>
<keyword evidence="14 18" id="KW-1133">Transmembrane helix</keyword>
<keyword evidence="6" id="KW-1003">Cell membrane</keyword>
<evidence type="ECO:0000256" key="11">
    <source>
        <dbReference type="ARBA" id="ARBA00022840"/>
    </source>
</evidence>
<feature type="domain" description="Cation-transporting P-type ATPase N-terminal" evidence="19">
    <location>
        <begin position="14"/>
        <end position="88"/>
    </location>
</feature>
<evidence type="ECO:0000256" key="1">
    <source>
        <dbReference type="ARBA" id="ARBA00003954"/>
    </source>
</evidence>
<dbReference type="EC" id="7.2.2.14" evidence="4"/>
<keyword evidence="8" id="KW-0597">Phosphoprotein</keyword>
<dbReference type="NCBIfam" id="NF011702">
    <property type="entry name" value="PRK15122.1"/>
    <property type="match status" value="1"/>
</dbReference>
<dbReference type="NCBIfam" id="TIGR01524">
    <property type="entry name" value="ATPase-IIIB_Mg"/>
    <property type="match status" value="1"/>
</dbReference>
<comment type="catalytic activity">
    <reaction evidence="17">
        <text>Mg(2+)(out) + ATP + H2O = Mg(2+)(in) + ADP + phosphate + H(+)</text>
        <dbReference type="Rhea" id="RHEA:10260"/>
        <dbReference type="ChEBI" id="CHEBI:15377"/>
        <dbReference type="ChEBI" id="CHEBI:15378"/>
        <dbReference type="ChEBI" id="CHEBI:18420"/>
        <dbReference type="ChEBI" id="CHEBI:30616"/>
        <dbReference type="ChEBI" id="CHEBI:43474"/>
        <dbReference type="ChEBI" id="CHEBI:456216"/>
        <dbReference type="EC" id="7.2.2.14"/>
    </reaction>
</comment>
<reference evidence="20 21" key="1">
    <citation type="submission" date="2013-08" db="EMBL/GenBank/DDBJ databases">
        <authorList>
            <person name="Weinstock G."/>
            <person name="Sodergren E."/>
            <person name="Wylie T."/>
            <person name="Fulton L."/>
            <person name="Fulton R."/>
            <person name="Fronick C."/>
            <person name="O'Laughlin M."/>
            <person name="Godfrey J."/>
            <person name="Miner T."/>
            <person name="Herter B."/>
            <person name="Appelbaum E."/>
            <person name="Cordes M."/>
            <person name="Lek S."/>
            <person name="Wollam A."/>
            <person name="Pepin K.H."/>
            <person name="Palsikar V.B."/>
            <person name="Mitreva M."/>
            <person name="Wilson R.K."/>
        </authorList>
    </citation>
    <scope>NUCLEOTIDE SEQUENCE [LARGE SCALE GENOMIC DNA]</scope>
    <source>
        <strain evidence="20 21">ATCC BAA-474</strain>
    </source>
</reference>
<dbReference type="NCBIfam" id="TIGR01494">
    <property type="entry name" value="ATPase_P-type"/>
    <property type="match status" value="3"/>
</dbReference>
<keyword evidence="13" id="KW-1278">Translocase</keyword>
<sequence length="882" mass="98765">MKKLISLDAHNRLNWAMKENIENIFIKLKTGVSGLSNDSIEIMREAFGKNKISDQKKDSALKKFIFAFINPFTIILFILAGVSLFTEVILANSENKDFTGVIIISTMVITSGLLRFIQESRSDNAVEKLNEMVETTALITRSGISKEIPVDEIVVGDLIILNAGDIVPADIRLIQAKDLFISQSSLTGESEPVEKIIVEISENILPLESKNLIFMGSNIISGSSKGIVITTGDETILGRIAKDLNKKKNITSFEKGVNSVSKVLITFMLFMVPFIFLINGVVKGDWFEAFLFALSIAVGLTPEMLPMIVSANLAKGARKMAKKKVIVKNLNAIQDLGAMDILCTDKTGTLTEDKIVLEHYFNINEQEDKDVLKYAFLNSFYQTGLKNLIDIAIIKHANEKEIDLLTKTYTKIDEIPFDFNRRKMSVLVENIDKNIELVTKGAVEEIIEISSFIQKDGEIVSLTRELKEEIMQQVKKFNSFGLRILGIAKKELNRNSCSLTDENNMIFMGYLAFLDPPKSSTKEAIKSLLEFNVGIKILTGDNDSVTAYVCSQVGIDNTGIMLGSELDRLSLSELKIAVEKKSIFAKLSPDQKTLIVKTLRENGHTVGFMGDGINDASAMKEADVGISVDSAVDIAKESADIILLEKSLMVLEDGIIEGRKIYGNIIKYIKMTASSNFGNMFSMLVASAFLPFLPMYPIQILMLNLIYDISCIAIPWDNVDSDFIKKPKKWDASSIKNFMLWIGPSSSIFDITTYIVMYFIITPHILKGEFHSLDVLNQERFISIFNTAWFIESLWSQTLVIYLIRTSKLSFFKNRPSWQVILLTTIGITIGTIIPFTILGDKLGMVALPYYYFIFLFVTLTAYISLVSVLKIKFIKKYKELL</sequence>
<dbReference type="Pfam" id="PF00690">
    <property type="entry name" value="Cation_ATPase_N"/>
    <property type="match status" value="1"/>
</dbReference>
<evidence type="ECO:0000256" key="18">
    <source>
        <dbReference type="SAM" id="Phobius"/>
    </source>
</evidence>
<dbReference type="SFLD" id="SFLDG00002">
    <property type="entry name" value="C1.7:_P-type_atpase_like"/>
    <property type="match status" value="1"/>
</dbReference>
<dbReference type="InterPro" id="IPR004014">
    <property type="entry name" value="ATPase_P-typ_cation-transptr_N"/>
</dbReference>
<dbReference type="InterPro" id="IPR023299">
    <property type="entry name" value="ATPase_P-typ_cyto_dom_N"/>
</dbReference>
<evidence type="ECO:0000256" key="10">
    <source>
        <dbReference type="ARBA" id="ARBA00022741"/>
    </source>
</evidence>
<dbReference type="InterPro" id="IPR023214">
    <property type="entry name" value="HAD_sf"/>
</dbReference>
<feature type="transmembrane region" description="Helical" evidence="18">
    <location>
        <begin position="816"/>
        <end position="838"/>
    </location>
</feature>
<keyword evidence="21" id="KW-1185">Reference proteome</keyword>
<evidence type="ECO:0000256" key="13">
    <source>
        <dbReference type="ARBA" id="ARBA00022967"/>
    </source>
</evidence>
<keyword evidence="7" id="KW-0997">Cell inner membrane</keyword>
<evidence type="ECO:0000256" key="17">
    <source>
        <dbReference type="ARBA" id="ARBA00047295"/>
    </source>
</evidence>
<feature type="transmembrane region" description="Helical" evidence="18">
    <location>
        <begin position="738"/>
        <end position="761"/>
    </location>
</feature>
<feature type="transmembrane region" description="Helical" evidence="18">
    <location>
        <begin position="98"/>
        <end position="117"/>
    </location>
</feature>
<keyword evidence="12" id="KW-0460">Magnesium</keyword>
<dbReference type="PANTHER" id="PTHR42861">
    <property type="entry name" value="CALCIUM-TRANSPORTING ATPASE"/>
    <property type="match status" value="1"/>
</dbReference>
<dbReference type="Gene3D" id="2.70.150.10">
    <property type="entry name" value="Calcium-transporting ATPase, cytoplasmic transduction domain A"/>
    <property type="match status" value="1"/>
</dbReference>
<dbReference type="SUPFAM" id="SSF81665">
    <property type="entry name" value="Calcium ATPase, transmembrane domain M"/>
    <property type="match status" value="1"/>
</dbReference>
<evidence type="ECO:0000256" key="6">
    <source>
        <dbReference type="ARBA" id="ARBA00022475"/>
    </source>
</evidence>
<dbReference type="Proteomes" id="UP000017081">
    <property type="component" value="Unassembled WGS sequence"/>
</dbReference>
<dbReference type="SUPFAM" id="SSF56784">
    <property type="entry name" value="HAD-like"/>
    <property type="match status" value="1"/>
</dbReference>
<dbReference type="RefSeq" id="WP_023051484.1">
    <property type="nucleotide sequence ID" value="NZ_CP173063.2"/>
</dbReference>
<organism evidence="20 21">
    <name type="scientific">Cetobacterium somerae ATCC BAA-474</name>
    <dbReference type="NCBI Taxonomy" id="1319815"/>
    <lineage>
        <taxon>Bacteria</taxon>
        <taxon>Fusobacteriati</taxon>
        <taxon>Fusobacteriota</taxon>
        <taxon>Fusobacteriia</taxon>
        <taxon>Fusobacteriales</taxon>
        <taxon>Fusobacteriaceae</taxon>
        <taxon>Cetobacterium</taxon>
    </lineage>
</organism>
<dbReference type="InterPro" id="IPR023298">
    <property type="entry name" value="ATPase_P-typ_TM_dom_sf"/>
</dbReference>
<dbReference type="Pfam" id="PF00689">
    <property type="entry name" value="Cation_ATPase_C"/>
    <property type="match status" value="1"/>
</dbReference>
<dbReference type="InterPro" id="IPR044492">
    <property type="entry name" value="P_typ_ATPase_HD_dom"/>
</dbReference>
<dbReference type="SUPFAM" id="SSF81653">
    <property type="entry name" value="Calcium ATPase, transduction domain A"/>
    <property type="match status" value="1"/>
</dbReference>
<accession>U7VAM2</accession>
<feature type="transmembrane region" description="Helical" evidence="18">
    <location>
        <begin position="781"/>
        <end position="804"/>
    </location>
</feature>
<dbReference type="Gene3D" id="3.40.50.1000">
    <property type="entry name" value="HAD superfamily/HAD-like"/>
    <property type="match status" value="1"/>
</dbReference>
<feature type="transmembrane region" description="Helical" evidence="18">
    <location>
        <begin position="668"/>
        <end position="690"/>
    </location>
</feature>
<dbReference type="PRINTS" id="PR01836">
    <property type="entry name" value="MGATPASE"/>
</dbReference>
<feature type="transmembrane region" description="Helical" evidence="18">
    <location>
        <begin position="696"/>
        <end position="717"/>
    </location>
</feature>
<dbReference type="SUPFAM" id="SSF81660">
    <property type="entry name" value="Metal cation-transporting ATPase, ATP-binding domain N"/>
    <property type="match status" value="1"/>
</dbReference>
<dbReference type="Gene3D" id="1.20.1110.10">
    <property type="entry name" value="Calcium-transporting ATPase, transmembrane domain"/>
    <property type="match status" value="1"/>
</dbReference>
<evidence type="ECO:0000256" key="14">
    <source>
        <dbReference type="ARBA" id="ARBA00022989"/>
    </source>
</evidence>
<dbReference type="STRING" id="1319815.HMPREF0202_01950"/>
<dbReference type="Gene3D" id="3.40.1110.10">
    <property type="entry name" value="Calcium-transporting ATPase, cytoplasmic domain N"/>
    <property type="match status" value="1"/>
</dbReference>
<evidence type="ECO:0000259" key="19">
    <source>
        <dbReference type="SMART" id="SM00831"/>
    </source>
</evidence>
<feature type="transmembrane region" description="Helical" evidence="18">
    <location>
        <begin position="850"/>
        <end position="870"/>
    </location>
</feature>
<protein>
    <recommendedName>
        <fullName evidence="5">Magnesium-transporting ATPase, P-type 1</fullName>
        <ecNumber evidence="4">7.2.2.14</ecNumber>
    </recommendedName>
    <alternativeName>
        <fullName evidence="16">Mg(2+) transport ATPase, P-type 1</fullName>
    </alternativeName>
</protein>
<feature type="transmembrane region" description="Helical" evidence="18">
    <location>
        <begin position="64"/>
        <end position="86"/>
    </location>
</feature>
<evidence type="ECO:0000313" key="21">
    <source>
        <dbReference type="Proteomes" id="UP000017081"/>
    </source>
</evidence>
<evidence type="ECO:0000313" key="20">
    <source>
        <dbReference type="EMBL" id="ERT68154.1"/>
    </source>
</evidence>
<dbReference type="SFLD" id="SFLDS00003">
    <property type="entry name" value="Haloacid_Dehalogenase"/>
    <property type="match status" value="1"/>
</dbReference>
<dbReference type="AlphaFoldDB" id="U7VAM2"/>
<evidence type="ECO:0000256" key="3">
    <source>
        <dbReference type="ARBA" id="ARBA00008746"/>
    </source>
</evidence>
<evidence type="ECO:0000256" key="9">
    <source>
        <dbReference type="ARBA" id="ARBA00022692"/>
    </source>
</evidence>